<proteinExistence type="predicted"/>
<protein>
    <recommendedName>
        <fullName evidence="17">Virulence sensor protein BvgS</fullName>
        <ecNumber evidence="3">2.7.13.3</ecNumber>
    </recommendedName>
</protein>
<dbReference type="SUPFAM" id="SSF47226">
    <property type="entry name" value="Histidine-containing phosphotransfer domain, HPT domain"/>
    <property type="match status" value="1"/>
</dbReference>
<evidence type="ECO:0000256" key="2">
    <source>
        <dbReference type="ARBA" id="ARBA00004651"/>
    </source>
</evidence>
<keyword evidence="13" id="KW-0902">Two-component regulatory system</keyword>
<dbReference type="InterPro" id="IPR008207">
    <property type="entry name" value="Sig_transdc_His_kin_Hpt_dom"/>
</dbReference>
<evidence type="ECO:0000256" key="5">
    <source>
        <dbReference type="ARBA" id="ARBA00022553"/>
    </source>
</evidence>
<dbReference type="FunFam" id="3.30.565.10:FF:000010">
    <property type="entry name" value="Sensor histidine kinase RcsC"/>
    <property type="match status" value="1"/>
</dbReference>
<evidence type="ECO:0000256" key="12">
    <source>
        <dbReference type="ARBA" id="ARBA00022989"/>
    </source>
</evidence>
<dbReference type="RefSeq" id="WP_085750441.1">
    <property type="nucleotide sequence ID" value="NZ_BSPR01000014.1"/>
</dbReference>
<dbReference type="SMART" id="SM00448">
    <property type="entry name" value="REC"/>
    <property type="match status" value="2"/>
</dbReference>
<dbReference type="CDD" id="cd17546">
    <property type="entry name" value="REC_hyHK_CKI1_RcsC-like"/>
    <property type="match status" value="2"/>
</dbReference>
<dbReference type="Gene3D" id="1.20.120.160">
    <property type="entry name" value="HPT domain"/>
    <property type="match status" value="1"/>
</dbReference>
<dbReference type="InterPro" id="IPR001789">
    <property type="entry name" value="Sig_transdc_resp-reg_receiver"/>
</dbReference>
<evidence type="ECO:0000313" key="18">
    <source>
        <dbReference type="EMBL" id="ARN20173.1"/>
    </source>
</evidence>
<keyword evidence="9" id="KW-0547">Nucleotide-binding</keyword>
<dbReference type="OrthoDB" id="5290456at2"/>
<dbReference type="Pfam" id="PF12729">
    <property type="entry name" value="4HB_MCP_1"/>
    <property type="match status" value="1"/>
</dbReference>
<dbReference type="InterPro" id="IPR036641">
    <property type="entry name" value="HPT_dom_sf"/>
</dbReference>
<dbReference type="CDD" id="cd00088">
    <property type="entry name" value="HPT"/>
    <property type="match status" value="1"/>
</dbReference>
<keyword evidence="6" id="KW-0808">Transferase</keyword>
<evidence type="ECO:0000256" key="13">
    <source>
        <dbReference type="ARBA" id="ARBA00023012"/>
    </source>
</evidence>
<dbReference type="PANTHER" id="PTHR45339:SF1">
    <property type="entry name" value="HYBRID SIGNAL TRANSDUCTION HISTIDINE KINASE J"/>
    <property type="match status" value="1"/>
</dbReference>
<dbReference type="Pfam" id="PF00512">
    <property type="entry name" value="HisKA"/>
    <property type="match status" value="1"/>
</dbReference>
<dbReference type="InterPro" id="IPR011006">
    <property type="entry name" value="CheY-like_superfamily"/>
</dbReference>
<keyword evidence="12" id="KW-1133">Transmembrane helix</keyword>
<sequence>MHKPRLFAALLERLTLQSKLVLGFGTVLVFAVVLGIQGLLVQQQFSRDFELLQAKEVVGVSRAKEAEIQLGHMVLALHKAGEARDEAAREALLGELEASRSQLRLATRQLRTTIMQRENDERLGEFEALLTRIDAIASEAADLIRLGLLDEARVFIDGGVLEDVTRRADRLMGAIAATKELNADVASRDIRTFVTRQTTLSIALLVGGLGITLLSSWVIGRSIRRPAARVRRAVETIALGQLDAPVPHTDLPNETGDLARSVAELRDNLQRQGTALEARQAELLRARVVAEEATRAKSDFLANMSHEIRTPMNAIIGMSHLALKTPLDKRQRNYIEKVHRAAENLLGIINDILDFSKIEAGKMTLEQVPFRLEDVLDEIANMVGLKAETKGLELLFDAPATLPSALVGDPLRLGQVLINLGNNAVKFTEAGEVVVDVAAEEEDDTGATLRFRVRDTGIGMTPEQTGRMFQAFSQADSSITRRYGGTGLGLTISKQLVEMMGGRIWVESEAGKGSTFQFTARFGRQADAPRRRMFKADELQGLRTLVVDDNSSAREILSSMATGFGLRVDLAASGEEALAQVAEAARRQQPYGLVLLDWKMPGMDGVEAARRMDEQLPGHAPAVIMVTAFGREEALVEAEQHGVSMPVVLTKPVMASTLLEAIGDVLGKTLIGETRSRERSDRSAADIAQLAGARVLLVEDNDMNQELATELLESAGIQVVIASNGQEALDVLAADAAFDGVLMDCQMPVMDGYTATRRLRAQPSFRNLPIIALTANAMAGDREKALDSGMNDHLAKPLDEAVMFATMARWMRPHPSAAPAPATRPGEDEDAVEIPELPGIDRTAGLLTCQGRRALYRRMLLKFRDSQAAFDTTFAAALAGSDPTAPERVAHTLKGTAANLGATALARVAGAVEADCRAGRRGADLDDGLARVRNELEIVMAGLRGLDAAAAPAASATALPVEELRERINQLRQRLAESDPAALDLATELDDLLGDHPEHRTVVRRISEKVNDFEFDDALALLDGWTP</sequence>
<dbReference type="PROSITE" id="PS50894">
    <property type="entry name" value="HPT"/>
    <property type="match status" value="1"/>
</dbReference>
<accession>A0A1W6L7F4</accession>
<dbReference type="Gene3D" id="1.10.287.130">
    <property type="match status" value="1"/>
</dbReference>
<dbReference type="PROSITE" id="PS50109">
    <property type="entry name" value="HIS_KIN"/>
    <property type="match status" value="1"/>
</dbReference>
<evidence type="ECO:0000313" key="19">
    <source>
        <dbReference type="Proteomes" id="UP000193427"/>
    </source>
</evidence>
<dbReference type="Gene3D" id="3.30.565.10">
    <property type="entry name" value="Histidine kinase-like ATPase, C-terminal domain"/>
    <property type="match status" value="1"/>
</dbReference>
<dbReference type="InterPro" id="IPR036890">
    <property type="entry name" value="HATPase_C_sf"/>
</dbReference>
<dbReference type="PANTHER" id="PTHR45339">
    <property type="entry name" value="HYBRID SIGNAL TRANSDUCTION HISTIDINE KINASE J"/>
    <property type="match status" value="1"/>
</dbReference>
<evidence type="ECO:0000256" key="15">
    <source>
        <dbReference type="ARBA" id="ARBA00023136"/>
    </source>
</evidence>
<evidence type="ECO:0000256" key="10">
    <source>
        <dbReference type="ARBA" id="ARBA00022777"/>
    </source>
</evidence>
<evidence type="ECO:0000256" key="3">
    <source>
        <dbReference type="ARBA" id="ARBA00012438"/>
    </source>
</evidence>
<dbReference type="FunFam" id="1.10.287.130:FF:000003">
    <property type="entry name" value="Histidine kinase"/>
    <property type="match status" value="1"/>
</dbReference>
<keyword evidence="5" id="KW-0597">Phosphoprotein</keyword>
<dbReference type="SUPFAM" id="SSF55874">
    <property type="entry name" value="ATPase domain of HSP90 chaperone/DNA topoisomerase II/histidine kinase"/>
    <property type="match status" value="1"/>
</dbReference>
<dbReference type="SUPFAM" id="SSF47384">
    <property type="entry name" value="Homodimeric domain of signal transducing histidine kinase"/>
    <property type="match status" value="1"/>
</dbReference>
<keyword evidence="11" id="KW-0067">ATP-binding</keyword>
<gene>
    <name evidence="18" type="ORF">A4W93_09770</name>
</gene>
<organism evidence="18 19">
    <name type="scientific">Piscinibacter gummiphilus</name>
    <dbReference type="NCBI Taxonomy" id="946333"/>
    <lineage>
        <taxon>Bacteria</taxon>
        <taxon>Pseudomonadati</taxon>
        <taxon>Pseudomonadota</taxon>
        <taxon>Betaproteobacteria</taxon>
        <taxon>Burkholderiales</taxon>
        <taxon>Sphaerotilaceae</taxon>
        <taxon>Piscinibacter</taxon>
    </lineage>
</organism>
<dbReference type="SMART" id="SM00388">
    <property type="entry name" value="HisKA"/>
    <property type="match status" value="1"/>
</dbReference>
<comment type="catalytic activity">
    <reaction evidence="1">
        <text>ATP + protein L-histidine = ADP + protein N-phospho-L-histidine.</text>
        <dbReference type="EC" id="2.7.13.3"/>
    </reaction>
</comment>
<dbReference type="InterPro" id="IPR004358">
    <property type="entry name" value="Sig_transdc_His_kin-like_C"/>
</dbReference>
<evidence type="ECO:0000256" key="17">
    <source>
        <dbReference type="ARBA" id="ARBA00070152"/>
    </source>
</evidence>
<dbReference type="CDD" id="cd16922">
    <property type="entry name" value="HATPase_EvgS-ArcB-TorS-like"/>
    <property type="match status" value="1"/>
</dbReference>
<dbReference type="SMART" id="SM00387">
    <property type="entry name" value="HATPase_c"/>
    <property type="match status" value="1"/>
</dbReference>
<keyword evidence="8" id="KW-0732">Signal</keyword>
<dbReference type="GO" id="GO:0000155">
    <property type="term" value="F:phosphorelay sensor kinase activity"/>
    <property type="evidence" value="ECO:0007669"/>
    <property type="project" value="InterPro"/>
</dbReference>
<dbReference type="InterPro" id="IPR005467">
    <property type="entry name" value="His_kinase_dom"/>
</dbReference>
<dbReference type="CDD" id="cd00082">
    <property type="entry name" value="HisKA"/>
    <property type="match status" value="1"/>
</dbReference>
<keyword evidence="19" id="KW-1185">Reference proteome</keyword>
<dbReference type="Pfam" id="PF00072">
    <property type="entry name" value="Response_reg"/>
    <property type="match status" value="2"/>
</dbReference>
<evidence type="ECO:0000256" key="1">
    <source>
        <dbReference type="ARBA" id="ARBA00000085"/>
    </source>
</evidence>
<evidence type="ECO:0000256" key="9">
    <source>
        <dbReference type="ARBA" id="ARBA00022741"/>
    </source>
</evidence>
<keyword evidence="14" id="KW-0843">Virulence</keyword>
<dbReference type="SMART" id="SM00304">
    <property type="entry name" value="HAMP"/>
    <property type="match status" value="1"/>
</dbReference>
<evidence type="ECO:0000256" key="6">
    <source>
        <dbReference type="ARBA" id="ARBA00022679"/>
    </source>
</evidence>
<evidence type="ECO:0000256" key="7">
    <source>
        <dbReference type="ARBA" id="ARBA00022692"/>
    </source>
</evidence>
<comment type="function">
    <text evidence="16">Member of the two-component regulatory system BvgS/BvgA. Phosphorylates BvgA via a four-step phosphorelay in response to environmental signals.</text>
</comment>
<dbReference type="SUPFAM" id="SSF158472">
    <property type="entry name" value="HAMP domain-like"/>
    <property type="match status" value="1"/>
</dbReference>
<evidence type="ECO:0000256" key="11">
    <source>
        <dbReference type="ARBA" id="ARBA00022840"/>
    </source>
</evidence>
<dbReference type="Gene3D" id="6.10.340.10">
    <property type="match status" value="1"/>
</dbReference>
<evidence type="ECO:0000256" key="14">
    <source>
        <dbReference type="ARBA" id="ARBA00023026"/>
    </source>
</evidence>
<keyword evidence="7" id="KW-0812">Transmembrane</keyword>
<dbReference type="Proteomes" id="UP000193427">
    <property type="component" value="Chromosome"/>
</dbReference>
<dbReference type="InterPro" id="IPR003594">
    <property type="entry name" value="HATPase_dom"/>
</dbReference>
<dbReference type="EMBL" id="CP015118">
    <property type="protein sequence ID" value="ARN20173.1"/>
    <property type="molecule type" value="Genomic_DNA"/>
</dbReference>
<dbReference type="STRING" id="946333.A4W93_09770"/>
<evidence type="ECO:0000256" key="8">
    <source>
        <dbReference type="ARBA" id="ARBA00022729"/>
    </source>
</evidence>
<reference evidence="18 19" key="1">
    <citation type="submission" date="2016-04" db="EMBL/GenBank/DDBJ databases">
        <title>Complete genome sequence of natural rubber-degrading, novel Gram-negative bacterium, Rhizobacter gummiphilus strain NS21.</title>
        <authorList>
            <person name="Tabata M."/>
            <person name="Kasai D."/>
            <person name="Fukuda M."/>
        </authorList>
    </citation>
    <scope>NUCLEOTIDE SEQUENCE [LARGE SCALE GENOMIC DNA]</scope>
    <source>
        <strain evidence="18 19">NS21</strain>
    </source>
</reference>
<dbReference type="EC" id="2.7.13.3" evidence="3"/>
<evidence type="ECO:0000256" key="4">
    <source>
        <dbReference type="ARBA" id="ARBA00022475"/>
    </source>
</evidence>
<dbReference type="PRINTS" id="PR00344">
    <property type="entry name" value="BCTRLSENSOR"/>
</dbReference>
<dbReference type="Gene3D" id="3.40.50.2300">
    <property type="match status" value="2"/>
</dbReference>
<dbReference type="InterPro" id="IPR036097">
    <property type="entry name" value="HisK_dim/P_sf"/>
</dbReference>
<dbReference type="Pfam" id="PF02518">
    <property type="entry name" value="HATPase_c"/>
    <property type="match status" value="1"/>
</dbReference>
<keyword evidence="4" id="KW-1003">Cell membrane</keyword>
<dbReference type="GO" id="GO:0005524">
    <property type="term" value="F:ATP binding"/>
    <property type="evidence" value="ECO:0007669"/>
    <property type="project" value="UniProtKB-KW"/>
</dbReference>
<dbReference type="PROSITE" id="PS50110">
    <property type="entry name" value="RESPONSE_REGULATORY"/>
    <property type="match status" value="2"/>
</dbReference>
<dbReference type="GO" id="GO:0005886">
    <property type="term" value="C:plasma membrane"/>
    <property type="evidence" value="ECO:0007669"/>
    <property type="project" value="UniProtKB-SubCell"/>
</dbReference>
<dbReference type="AlphaFoldDB" id="A0A1W6L7F4"/>
<keyword evidence="10" id="KW-0418">Kinase</keyword>
<dbReference type="Pfam" id="PF00672">
    <property type="entry name" value="HAMP"/>
    <property type="match status" value="1"/>
</dbReference>
<dbReference type="InterPro" id="IPR003661">
    <property type="entry name" value="HisK_dim/P_dom"/>
</dbReference>
<keyword evidence="15" id="KW-0472">Membrane</keyword>
<dbReference type="InterPro" id="IPR003660">
    <property type="entry name" value="HAMP_dom"/>
</dbReference>
<name>A0A1W6L7F4_9BURK</name>
<dbReference type="SUPFAM" id="SSF52172">
    <property type="entry name" value="CheY-like"/>
    <property type="match status" value="2"/>
</dbReference>
<evidence type="ECO:0000256" key="16">
    <source>
        <dbReference type="ARBA" id="ARBA00058004"/>
    </source>
</evidence>
<dbReference type="PROSITE" id="PS50885">
    <property type="entry name" value="HAMP"/>
    <property type="match status" value="1"/>
</dbReference>
<comment type="subcellular location">
    <subcellularLocation>
        <location evidence="2">Cell membrane</location>
        <topology evidence="2">Multi-pass membrane protein</topology>
    </subcellularLocation>
</comment>
<dbReference type="InterPro" id="IPR024478">
    <property type="entry name" value="HlyB_4HB_MCP"/>
</dbReference>
<dbReference type="KEGG" id="rgu:A4W93_09770"/>
<dbReference type="Pfam" id="PF01627">
    <property type="entry name" value="Hpt"/>
    <property type="match status" value="1"/>
</dbReference>